<proteinExistence type="inferred from homology"/>
<keyword evidence="11" id="KW-1185">Reference proteome</keyword>
<evidence type="ECO:0000256" key="1">
    <source>
        <dbReference type="ARBA" id="ARBA00004876"/>
    </source>
</evidence>
<organism evidence="10 11">
    <name type="scientific">Candidatus Afipia apatlaquensis</name>
    <dbReference type="NCBI Taxonomy" id="2712852"/>
    <lineage>
        <taxon>Bacteria</taxon>
        <taxon>Pseudomonadati</taxon>
        <taxon>Pseudomonadota</taxon>
        <taxon>Alphaproteobacteria</taxon>
        <taxon>Hyphomicrobiales</taxon>
        <taxon>Nitrobacteraceae</taxon>
        <taxon>Afipia</taxon>
    </lineage>
</organism>
<evidence type="ECO:0000256" key="2">
    <source>
        <dbReference type="ARBA" id="ARBA00007274"/>
    </source>
</evidence>
<dbReference type="Gene3D" id="2.160.10.10">
    <property type="entry name" value="Hexapeptide repeat proteins"/>
    <property type="match status" value="1"/>
</dbReference>
<dbReference type="Pfam" id="PF00132">
    <property type="entry name" value="Hexapep"/>
    <property type="match status" value="1"/>
</dbReference>
<dbReference type="UniPathway" id="UPA00136">
    <property type="reaction ID" value="UER00199"/>
</dbReference>
<keyword evidence="6" id="KW-0808">Transferase</keyword>
<dbReference type="InterPro" id="IPR010493">
    <property type="entry name" value="Ser_AcTrfase_N"/>
</dbReference>
<dbReference type="InterPro" id="IPR045304">
    <property type="entry name" value="LbH_SAT"/>
</dbReference>
<protein>
    <recommendedName>
        <fullName evidence="4">Serine acetyltransferase</fullName>
        <ecNumber evidence="3">2.3.1.30</ecNumber>
    </recommendedName>
</protein>
<evidence type="ECO:0000313" key="11">
    <source>
        <dbReference type="Proteomes" id="UP000480266"/>
    </source>
</evidence>
<comment type="caution">
    <text evidence="10">The sequence shown here is derived from an EMBL/GenBank/DDBJ whole genome shotgun (WGS) entry which is preliminary data.</text>
</comment>
<evidence type="ECO:0000256" key="5">
    <source>
        <dbReference type="ARBA" id="ARBA00022605"/>
    </source>
</evidence>
<keyword evidence="7" id="KW-0012">Acyltransferase</keyword>
<dbReference type="InterPro" id="IPR011004">
    <property type="entry name" value="Trimer_LpxA-like_sf"/>
</dbReference>
<dbReference type="GO" id="GO:0009001">
    <property type="term" value="F:serine O-acetyltransferase activity"/>
    <property type="evidence" value="ECO:0007669"/>
    <property type="project" value="UniProtKB-EC"/>
</dbReference>
<dbReference type="CDD" id="cd03354">
    <property type="entry name" value="LbH_SAT"/>
    <property type="match status" value="1"/>
</dbReference>
<sequence>MNAGPPTADVSIWDTIQCQAVAAAKAEPILAAWLHEAVLNHITFEHSLSHLIAKATKGSRNDQALVRQTAERIYRDDPSLIDIAIRDLNAPQQRDPACSGPLHVLLHFKGYIALEAYRISNRLWQGRQFELAKRLHHSITHALHVSIHPSATIGDALFIDHGTGVTVGRDVVIEEDVSMLQEVTLGGLLDGSVGAPRIGRGVLLSAGATVLGNVEIGAFAKIGAGSLVLTSIPSGCTAVGVPARLAGCTPAPQPALSMAQSLP</sequence>
<keyword evidence="5" id="KW-0028">Amino-acid biosynthesis</keyword>
<comment type="pathway">
    <text evidence="1">Amino-acid biosynthesis; L-cysteine biosynthesis; L-cysteine from L-serine: step 1/2.</text>
</comment>
<evidence type="ECO:0000259" key="9">
    <source>
        <dbReference type="SMART" id="SM00971"/>
    </source>
</evidence>
<evidence type="ECO:0000313" key="10">
    <source>
        <dbReference type="EMBL" id="NGX97170.1"/>
    </source>
</evidence>
<evidence type="ECO:0000256" key="8">
    <source>
        <dbReference type="ARBA" id="ARBA00049486"/>
    </source>
</evidence>
<dbReference type="SUPFAM" id="SSF51161">
    <property type="entry name" value="Trimeric LpxA-like enzymes"/>
    <property type="match status" value="1"/>
</dbReference>
<comment type="similarity">
    <text evidence="2">Belongs to the transferase hexapeptide repeat family.</text>
</comment>
<reference evidence="10" key="1">
    <citation type="submission" date="2020-02" db="EMBL/GenBank/DDBJ databases">
        <title>Draft genome sequence of Candidatus Afipia apatlaquensis IBT-C3, a potential strain for decolorization of textile dyes.</title>
        <authorList>
            <person name="Sanchez-Reyes A."/>
            <person name="Breton-Deval L."/>
            <person name="Mangelson H."/>
            <person name="Sanchez-Flores A."/>
        </authorList>
    </citation>
    <scope>NUCLEOTIDE SEQUENCE [LARGE SCALE GENOMIC DNA]</scope>
    <source>
        <strain evidence="10">IBT-C3</strain>
    </source>
</reference>
<evidence type="ECO:0000256" key="4">
    <source>
        <dbReference type="ARBA" id="ARBA00018522"/>
    </source>
</evidence>
<dbReference type="GO" id="GO:0006535">
    <property type="term" value="P:cysteine biosynthetic process from serine"/>
    <property type="evidence" value="ECO:0007669"/>
    <property type="project" value="InterPro"/>
</dbReference>
<evidence type="ECO:0000256" key="7">
    <source>
        <dbReference type="ARBA" id="ARBA00023315"/>
    </source>
</evidence>
<dbReference type="Gene3D" id="1.10.3130.10">
    <property type="entry name" value="serine acetyltransferase, domain 1"/>
    <property type="match status" value="1"/>
</dbReference>
<dbReference type="SMART" id="SM00971">
    <property type="entry name" value="SATase_N"/>
    <property type="match status" value="1"/>
</dbReference>
<evidence type="ECO:0000256" key="3">
    <source>
        <dbReference type="ARBA" id="ARBA00013266"/>
    </source>
</evidence>
<dbReference type="AlphaFoldDB" id="A0A7C9VKL0"/>
<dbReference type="InterPro" id="IPR001451">
    <property type="entry name" value="Hexapep"/>
</dbReference>
<dbReference type="Proteomes" id="UP000480266">
    <property type="component" value="Unassembled WGS sequence"/>
</dbReference>
<dbReference type="InterPro" id="IPR042122">
    <property type="entry name" value="Ser_AcTrfase_N_sf"/>
</dbReference>
<feature type="domain" description="Serine acetyltransferase N-terminal" evidence="9">
    <location>
        <begin position="12"/>
        <end position="116"/>
    </location>
</feature>
<accession>A0A7C9VKL0</accession>
<comment type="catalytic activity">
    <reaction evidence="8">
        <text>L-serine + acetyl-CoA = O-acetyl-L-serine + CoA</text>
        <dbReference type="Rhea" id="RHEA:24560"/>
        <dbReference type="ChEBI" id="CHEBI:33384"/>
        <dbReference type="ChEBI" id="CHEBI:57287"/>
        <dbReference type="ChEBI" id="CHEBI:57288"/>
        <dbReference type="ChEBI" id="CHEBI:58340"/>
        <dbReference type="EC" id="2.3.1.30"/>
    </reaction>
</comment>
<dbReference type="GO" id="GO:0005737">
    <property type="term" value="C:cytoplasm"/>
    <property type="evidence" value="ECO:0007669"/>
    <property type="project" value="InterPro"/>
</dbReference>
<dbReference type="Pfam" id="PF06426">
    <property type="entry name" value="SATase_N"/>
    <property type="match status" value="1"/>
</dbReference>
<gene>
    <name evidence="10" type="ORF">G4V63_18725</name>
</gene>
<dbReference type="EMBL" id="JAAMRR010000951">
    <property type="protein sequence ID" value="NGX97170.1"/>
    <property type="molecule type" value="Genomic_DNA"/>
</dbReference>
<dbReference type="EC" id="2.3.1.30" evidence="3"/>
<dbReference type="PANTHER" id="PTHR42811">
    <property type="entry name" value="SERINE ACETYLTRANSFERASE"/>
    <property type="match status" value="1"/>
</dbReference>
<name>A0A7C9VKL0_9BRAD</name>
<evidence type="ECO:0000256" key="6">
    <source>
        <dbReference type="ARBA" id="ARBA00022679"/>
    </source>
</evidence>